<protein>
    <submittedName>
        <fullName evidence="2">MBL fold metallo-hydrolase</fullName>
    </submittedName>
</protein>
<dbReference type="InterPro" id="IPR050855">
    <property type="entry name" value="NDM-1-like"/>
</dbReference>
<dbReference type="PANTHER" id="PTHR42951:SF22">
    <property type="entry name" value="METALLO BETA-LACTAMASE SUPERFAMILY LIPOPROTEIN"/>
    <property type="match status" value="1"/>
</dbReference>
<dbReference type="InterPro" id="IPR037482">
    <property type="entry name" value="ST1585_MBL-fold"/>
</dbReference>
<dbReference type="Gene3D" id="3.60.15.10">
    <property type="entry name" value="Ribonuclease Z/Hydroxyacylglutathione hydrolase-like"/>
    <property type="match status" value="1"/>
</dbReference>
<dbReference type="GO" id="GO:0016787">
    <property type="term" value="F:hydrolase activity"/>
    <property type="evidence" value="ECO:0007669"/>
    <property type="project" value="UniProtKB-KW"/>
</dbReference>
<dbReference type="Proteomes" id="UP000319732">
    <property type="component" value="Unassembled WGS sequence"/>
</dbReference>
<feature type="domain" description="Metallo-beta-lactamase" evidence="1">
    <location>
        <begin position="25"/>
        <end position="231"/>
    </location>
</feature>
<keyword evidence="2" id="KW-0378">Hydrolase</keyword>
<keyword evidence="3" id="KW-1185">Reference proteome</keyword>
<evidence type="ECO:0000259" key="1">
    <source>
        <dbReference type="SMART" id="SM00849"/>
    </source>
</evidence>
<evidence type="ECO:0000313" key="3">
    <source>
        <dbReference type="Proteomes" id="UP000319732"/>
    </source>
</evidence>
<organism evidence="2 3">
    <name type="scientific">Exilibacterium tricleocarpae</name>
    <dbReference type="NCBI Taxonomy" id="2591008"/>
    <lineage>
        <taxon>Bacteria</taxon>
        <taxon>Pseudomonadati</taxon>
        <taxon>Pseudomonadota</taxon>
        <taxon>Gammaproteobacteria</taxon>
        <taxon>Cellvibrionales</taxon>
        <taxon>Cellvibrionaceae</taxon>
        <taxon>Exilibacterium</taxon>
    </lineage>
</organism>
<dbReference type="OrthoDB" id="9815874at2"/>
<name>A0A545U9V8_9GAMM</name>
<dbReference type="EMBL" id="VHSG01000002">
    <property type="protein sequence ID" value="TQV86258.1"/>
    <property type="molecule type" value="Genomic_DNA"/>
</dbReference>
<dbReference type="SUPFAM" id="SSF56281">
    <property type="entry name" value="Metallo-hydrolase/oxidoreductase"/>
    <property type="match status" value="1"/>
</dbReference>
<dbReference type="CDD" id="cd07726">
    <property type="entry name" value="ST1585-like_MBL-fold"/>
    <property type="match status" value="1"/>
</dbReference>
<sequence length="317" mass="35172">MSGIVMFSELGSGIYCIDADYVRRGLACFYLLYHRGEIAIIETGTSHSLPHLQQLMASKSMLPEQVRYVIPTHVHLDHAGGAGAMMAAFPEAELVVHPQGARHLIDPAKLIASTIAVYGEEIYRSLYGDIQPVAAERVIRAEDGRVLNLGGRALEIRDTPGHANHHFCVWDSHSRGWFSGDVFGISYPELRFGSGNFVLPTTTPTQFNPQALIKSVNLLLSYEPATVYLTHFSNIDEIEGAATLLCRQIEQYRLIALRLKEREDRVEAIRQALSEYTLQQLAGFIDTQAPAFYAGLLDMDMRLNAQGLEVWLARGGS</sequence>
<dbReference type="PANTHER" id="PTHR42951">
    <property type="entry name" value="METALLO-BETA-LACTAMASE DOMAIN-CONTAINING"/>
    <property type="match status" value="1"/>
</dbReference>
<accession>A0A545U9V8</accession>
<gene>
    <name evidence="2" type="ORF">FKG94_01530</name>
</gene>
<proteinExistence type="predicted"/>
<comment type="caution">
    <text evidence="2">The sequence shown here is derived from an EMBL/GenBank/DDBJ whole genome shotgun (WGS) entry which is preliminary data.</text>
</comment>
<evidence type="ECO:0000313" key="2">
    <source>
        <dbReference type="EMBL" id="TQV86258.1"/>
    </source>
</evidence>
<dbReference type="InterPro" id="IPR001279">
    <property type="entry name" value="Metallo-B-lactamas"/>
</dbReference>
<dbReference type="InterPro" id="IPR036866">
    <property type="entry name" value="RibonucZ/Hydroxyglut_hydro"/>
</dbReference>
<dbReference type="Pfam" id="PF00753">
    <property type="entry name" value="Lactamase_B"/>
    <property type="match status" value="1"/>
</dbReference>
<reference evidence="2 3" key="1">
    <citation type="submission" date="2019-06" db="EMBL/GenBank/DDBJ databases">
        <title>Whole genome sequence for Cellvibrionaceae sp. R142.</title>
        <authorList>
            <person name="Wang G."/>
        </authorList>
    </citation>
    <scope>NUCLEOTIDE SEQUENCE [LARGE SCALE GENOMIC DNA]</scope>
    <source>
        <strain evidence="2 3">R142</strain>
    </source>
</reference>
<dbReference type="SMART" id="SM00849">
    <property type="entry name" value="Lactamase_B"/>
    <property type="match status" value="1"/>
</dbReference>
<dbReference type="AlphaFoldDB" id="A0A545U9V8"/>